<keyword evidence="4" id="KW-1185">Reference proteome</keyword>
<protein>
    <submittedName>
        <fullName evidence="3">Outer membrane receptor protein involved in Fe transport</fullName>
    </submittedName>
</protein>
<keyword evidence="3" id="KW-0675">Receptor</keyword>
<proteinExistence type="predicted"/>
<dbReference type="EMBL" id="QKZK01000062">
    <property type="protein sequence ID" value="PZX10091.1"/>
    <property type="molecule type" value="Genomic_DNA"/>
</dbReference>
<feature type="signal peptide" evidence="1">
    <location>
        <begin position="1"/>
        <end position="19"/>
    </location>
</feature>
<organism evidence="3 4">
    <name type="scientific">Breznakibacter xylanolyticus</name>
    <dbReference type="NCBI Taxonomy" id="990"/>
    <lineage>
        <taxon>Bacteria</taxon>
        <taxon>Pseudomonadati</taxon>
        <taxon>Bacteroidota</taxon>
        <taxon>Bacteroidia</taxon>
        <taxon>Marinilabiliales</taxon>
        <taxon>Marinilabiliaceae</taxon>
        <taxon>Breznakibacter</taxon>
    </lineage>
</organism>
<evidence type="ECO:0000313" key="4">
    <source>
        <dbReference type="Proteomes" id="UP000249239"/>
    </source>
</evidence>
<dbReference type="Pfam" id="PF14905">
    <property type="entry name" value="OMP_b-brl_3"/>
    <property type="match status" value="1"/>
</dbReference>
<feature type="chain" id="PRO_5015941250" evidence="1">
    <location>
        <begin position="20"/>
        <end position="709"/>
    </location>
</feature>
<sequence>MKPLRLTLILFIFTFTLQAQNYFNTESDTIAIAEVVIKAQRNAVKINGDKTLLNLQNSSIFGTKLIDALPVVPGIQIDRINKSLTFENKNIQLFVDGRQIMIPSESVYTYIQSIPTATIKQIEFNAHPGAKYDAGSQSAVVSITTKKSLDNHINFNPYYNYTKYKYYNDNYGGSLFGNWKKIDFSLSYDDYFEKIFNDKVSKDIYYNNGSVDYSRNDTSHEIGTGKYQNINSTIGYKTTYNDFIFSYLRTADDPIKSNSYQTTDFIQDNVIQQFETENKGQQTNNCNSYTAAYTHRLDTLGMALQVFYDHTDIKYRNNVNQTYWGFEKDSVNIQKIGTDTHLNTFKVDFNNHEDAIYYLEFGFKYSWTENNFRNLFSSINDYQFSVDENILGTYFSIKRDWENFNATIGIRGENNSLKGNYSNNLNDEVQSVNCDNFRFFPNIFIEYLWKKNSISLISDSKIQRPSYGQYNPLEIINDPYSISRGNPSILSASVYNYSLKYIFNKRFSFSTFFSNVDDQVGNVVISNENNISITEPVNLDYSRYYGINTGGSFKLVRWWSVSYWAQISNFDKKGTLPDRIFRISVKNSYNASINQKLTLPHDYMVNFNAFISGNGSWGGVYNQDNAWGEVSVSGRKEFFSKKLSVEIFANDILNTNSKLSAHYQDSFYSTQFTNHYTGRCFGIGISFNFNKDIEKVELDTDTEEKNRIN</sequence>
<feature type="domain" description="Outer membrane protein beta-barrel" evidence="2">
    <location>
        <begin position="295"/>
        <end position="687"/>
    </location>
</feature>
<dbReference type="RefSeq" id="WP_111447229.1">
    <property type="nucleotide sequence ID" value="NZ_QKZK01000062.1"/>
</dbReference>
<accession>A0A2W7MRK3</accession>
<evidence type="ECO:0000256" key="1">
    <source>
        <dbReference type="SAM" id="SignalP"/>
    </source>
</evidence>
<evidence type="ECO:0000313" key="3">
    <source>
        <dbReference type="EMBL" id="PZX10091.1"/>
    </source>
</evidence>
<dbReference type="InterPro" id="IPR041700">
    <property type="entry name" value="OMP_b-brl_3"/>
</dbReference>
<dbReference type="OrthoDB" id="905812at2"/>
<reference evidence="3 4" key="1">
    <citation type="submission" date="2018-06" db="EMBL/GenBank/DDBJ databases">
        <title>Genomic Encyclopedia of Archaeal and Bacterial Type Strains, Phase II (KMG-II): from individual species to whole genera.</title>
        <authorList>
            <person name="Goeker M."/>
        </authorList>
    </citation>
    <scope>NUCLEOTIDE SEQUENCE [LARGE SCALE GENOMIC DNA]</scope>
    <source>
        <strain evidence="3 4">DSM 6779</strain>
    </source>
</reference>
<dbReference type="AlphaFoldDB" id="A0A2W7MRK3"/>
<dbReference type="SUPFAM" id="SSF56935">
    <property type="entry name" value="Porins"/>
    <property type="match status" value="1"/>
</dbReference>
<dbReference type="Proteomes" id="UP000249239">
    <property type="component" value="Unassembled WGS sequence"/>
</dbReference>
<comment type="caution">
    <text evidence="3">The sequence shown here is derived from an EMBL/GenBank/DDBJ whole genome shotgun (WGS) entry which is preliminary data.</text>
</comment>
<keyword evidence="1" id="KW-0732">Signal</keyword>
<gene>
    <name evidence="3" type="ORF">LX69_03464</name>
</gene>
<evidence type="ECO:0000259" key="2">
    <source>
        <dbReference type="Pfam" id="PF14905"/>
    </source>
</evidence>
<name>A0A2W7MRK3_9BACT</name>